<dbReference type="Pfam" id="PF03466">
    <property type="entry name" value="LysR_substrate"/>
    <property type="match status" value="1"/>
</dbReference>
<keyword evidence="4" id="KW-0010">Activator</keyword>
<dbReference type="InterPro" id="IPR036388">
    <property type="entry name" value="WH-like_DNA-bd_sf"/>
</dbReference>
<evidence type="ECO:0000259" key="6">
    <source>
        <dbReference type="PROSITE" id="PS50931"/>
    </source>
</evidence>
<keyword evidence="2" id="KW-0805">Transcription regulation</keyword>
<sequence length="323" mass="35543">MDLRQLKYFVKIVEQRSMSRASVELHVAQSALSLQISNLETRLRQKLLVRRSTGVFPTKAGQTLYNHAVAILRQVERAALDVERSAAEVSGPASLGLPVVVQDLLAIDLLAAARERLPSVRLHLAEGMSYLLKEMVLQGRLDMTVTYQFETSPGILEQPLFNEKIYLVSPAKSTVRAIDRPMSVSEVAEYPLVLSSRQTGMRRLVESEFATHGLSLEPVAEVDSLRTLVDVVEAGYAHTLLPASALQRHFRKQAAHRLVINPLELSRNVVLCTSEHLPLGATATAVYQLLEDVINQALDQGGWEGIRRIGDAPSTSAKPPSAT</sequence>
<keyword evidence="3" id="KW-0238">DNA-binding</keyword>
<dbReference type="SUPFAM" id="SSF53850">
    <property type="entry name" value="Periplasmic binding protein-like II"/>
    <property type="match status" value="1"/>
</dbReference>
<dbReference type="PRINTS" id="PR00039">
    <property type="entry name" value="HTHLYSR"/>
</dbReference>
<proteinExistence type="inferred from homology"/>
<dbReference type="Pfam" id="PF00126">
    <property type="entry name" value="HTH_1"/>
    <property type="match status" value="1"/>
</dbReference>
<evidence type="ECO:0000256" key="5">
    <source>
        <dbReference type="ARBA" id="ARBA00023163"/>
    </source>
</evidence>
<comment type="similarity">
    <text evidence="1">Belongs to the LysR transcriptional regulatory family.</text>
</comment>
<dbReference type="SUPFAM" id="SSF46785">
    <property type="entry name" value="Winged helix' DNA-binding domain"/>
    <property type="match status" value="1"/>
</dbReference>
<reference evidence="7 8" key="1">
    <citation type="submission" date="2024-03" db="EMBL/GenBank/DDBJ databases">
        <title>Novel species of the genus Variovorax.</title>
        <authorList>
            <person name="Liu Q."/>
            <person name="Xin Y.-H."/>
        </authorList>
    </citation>
    <scope>NUCLEOTIDE SEQUENCE [LARGE SCALE GENOMIC DNA]</scope>
    <source>
        <strain evidence="7 8">KACC 18899</strain>
    </source>
</reference>
<dbReference type="RefSeq" id="WP_340361423.1">
    <property type="nucleotide sequence ID" value="NZ_JBBKZU010000037.1"/>
</dbReference>
<comment type="caution">
    <text evidence="7">The sequence shown here is derived from an EMBL/GenBank/DDBJ whole genome shotgun (WGS) entry which is preliminary data.</text>
</comment>
<protein>
    <submittedName>
        <fullName evidence="7">LysR substrate-binding domain-containing protein</fullName>
    </submittedName>
</protein>
<dbReference type="PANTHER" id="PTHR30293:SF0">
    <property type="entry name" value="NITROGEN ASSIMILATION REGULATORY PROTEIN NAC"/>
    <property type="match status" value="1"/>
</dbReference>
<evidence type="ECO:0000256" key="1">
    <source>
        <dbReference type="ARBA" id="ARBA00009437"/>
    </source>
</evidence>
<feature type="domain" description="HTH lysR-type" evidence="6">
    <location>
        <begin position="1"/>
        <end position="58"/>
    </location>
</feature>
<dbReference type="Gene3D" id="1.10.10.10">
    <property type="entry name" value="Winged helix-like DNA-binding domain superfamily/Winged helix DNA-binding domain"/>
    <property type="match status" value="1"/>
</dbReference>
<dbReference type="InterPro" id="IPR000847">
    <property type="entry name" value="LysR_HTH_N"/>
</dbReference>
<dbReference type="InterPro" id="IPR036390">
    <property type="entry name" value="WH_DNA-bd_sf"/>
</dbReference>
<evidence type="ECO:0000313" key="8">
    <source>
        <dbReference type="Proteomes" id="UP001365846"/>
    </source>
</evidence>
<evidence type="ECO:0000256" key="3">
    <source>
        <dbReference type="ARBA" id="ARBA00023125"/>
    </source>
</evidence>
<organism evidence="7 8">
    <name type="scientific">Variovorax ureilyticus</name>
    <dbReference type="NCBI Taxonomy" id="1836198"/>
    <lineage>
        <taxon>Bacteria</taxon>
        <taxon>Pseudomonadati</taxon>
        <taxon>Pseudomonadota</taxon>
        <taxon>Betaproteobacteria</taxon>
        <taxon>Burkholderiales</taxon>
        <taxon>Comamonadaceae</taxon>
        <taxon>Variovorax</taxon>
    </lineage>
</organism>
<dbReference type="Gene3D" id="3.40.190.290">
    <property type="match status" value="1"/>
</dbReference>
<accession>A0ABU8VRD1</accession>
<dbReference type="EMBL" id="JBBKZU010000037">
    <property type="protein sequence ID" value="MEJ8816232.1"/>
    <property type="molecule type" value="Genomic_DNA"/>
</dbReference>
<dbReference type="InterPro" id="IPR005119">
    <property type="entry name" value="LysR_subst-bd"/>
</dbReference>
<evidence type="ECO:0000313" key="7">
    <source>
        <dbReference type="EMBL" id="MEJ8816232.1"/>
    </source>
</evidence>
<keyword evidence="8" id="KW-1185">Reference proteome</keyword>
<dbReference type="Proteomes" id="UP001365846">
    <property type="component" value="Unassembled WGS sequence"/>
</dbReference>
<keyword evidence="5" id="KW-0804">Transcription</keyword>
<name>A0ABU8VRD1_9BURK</name>
<dbReference type="PANTHER" id="PTHR30293">
    <property type="entry name" value="TRANSCRIPTIONAL REGULATORY PROTEIN NAC-RELATED"/>
    <property type="match status" value="1"/>
</dbReference>
<dbReference type="PROSITE" id="PS50931">
    <property type="entry name" value="HTH_LYSR"/>
    <property type="match status" value="1"/>
</dbReference>
<evidence type="ECO:0000256" key="2">
    <source>
        <dbReference type="ARBA" id="ARBA00023015"/>
    </source>
</evidence>
<gene>
    <name evidence="7" type="ORF">WKW77_34660</name>
</gene>
<evidence type="ECO:0000256" key="4">
    <source>
        <dbReference type="ARBA" id="ARBA00023159"/>
    </source>
</evidence>